<feature type="non-terminal residue" evidence="2">
    <location>
        <position position="410"/>
    </location>
</feature>
<evidence type="ECO:0000313" key="2">
    <source>
        <dbReference type="EMBL" id="MBI4251576.1"/>
    </source>
</evidence>
<feature type="compositionally biased region" description="Low complexity" evidence="1">
    <location>
        <begin position="259"/>
        <end position="275"/>
    </location>
</feature>
<organism evidence="2 3">
    <name type="scientific">Tectimicrobiota bacterium</name>
    <dbReference type="NCBI Taxonomy" id="2528274"/>
    <lineage>
        <taxon>Bacteria</taxon>
        <taxon>Pseudomonadati</taxon>
        <taxon>Nitrospinota/Tectimicrobiota group</taxon>
        <taxon>Candidatus Tectimicrobiota</taxon>
    </lineage>
</organism>
<protein>
    <recommendedName>
        <fullName evidence="4">Flagellar hook-length control protein FliK</fullName>
    </recommendedName>
</protein>
<evidence type="ECO:0008006" key="4">
    <source>
        <dbReference type="Google" id="ProtNLM"/>
    </source>
</evidence>
<name>A0A932ZTY8_UNCTE</name>
<dbReference type="EMBL" id="JACQRX010000171">
    <property type="protein sequence ID" value="MBI4251576.1"/>
    <property type="molecule type" value="Genomic_DNA"/>
</dbReference>
<gene>
    <name evidence="2" type="ORF">HY618_03870</name>
</gene>
<proteinExistence type="predicted"/>
<dbReference type="Proteomes" id="UP000752292">
    <property type="component" value="Unassembled WGS sequence"/>
</dbReference>
<evidence type="ECO:0000313" key="3">
    <source>
        <dbReference type="Proteomes" id="UP000752292"/>
    </source>
</evidence>
<accession>A0A932ZTY8</accession>
<dbReference type="AlphaFoldDB" id="A0A932ZTY8"/>
<comment type="caution">
    <text evidence="2">The sequence shown here is derived from an EMBL/GenBank/DDBJ whole genome shotgun (WGS) entry which is preliminary data.</text>
</comment>
<sequence length="410" mass="42224">MPDIPIPVVPQGAPVQAGAALPEEAVRLAPGDVFAAAVEPAPPGAASGVIRLNTGSQEILARLRLELLPGERVLAEVLPRPSDGQALQVRILARSGEAGAKLEIPLPGAIRLAPGEEIPAALRLLLAPSKGTLAGEVLPFTNRAAAGVRFGGTELRFQLDVPAQPGDRVFVRAQDTGGTLTLQALARGGPRAASPPAEGATGPILRGAAPRPVVAAGTSLQDLGIKPGDVLTGILVRLAPANPALRAGAVFHGKPEGPAEPSAPAGPSPRAGLAPRAERAPEAAPPAPVPSGRTAVIRFPSFEVEVPWPQEASAAFSPGDPVRVWVRGTAPRLDLQLLPPSYGEEEGVRWEGTRWEGTRWVPSGGAGERSFGPRLLQLAEGLAELQDDPGAEPALAREAGRLRAALERIV</sequence>
<reference evidence="2" key="1">
    <citation type="submission" date="2020-07" db="EMBL/GenBank/DDBJ databases">
        <title>Huge and variable diversity of episymbiotic CPR bacteria and DPANN archaea in groundwater ecosystems.</title>
        <authorList>
            <person name="He C.Y."/>
            <person name="Keren R."/>
            <person name="Whittaker M."/>
            <person name="Farag I.F."/>
            <person name="Doudna J."/>
            <person name="Cate J.H.D."/>
            <person name="Banfield J.F."/>
        </authorList>
    </citation>
    <scope>NUCLEOTIDE SEQUENCE</scope>
    <source>
        <strain evidence="2">NC_groundwater_1370_Ag_S-0.2um_69_93</strain>
    </source>
</reference>
<feature type="region of interest" description="Disordered" evidence="1">
    <location>
        <begin position="249"/>
        <end position="292"/>
    </location>
</feature>
<evidence type="ECO:0000256" key="1">
    <source>
        <dbReference type="SAM" id="MobiDB-lite"/>
    </source>
</evidence>